<dbReference type="Pfam" id="PF08214">
    <property type="entry name" value="HAT_KAT11"/>
    <property type="match status" value="1"/>
</dbReference>
<evidence type="ECO:0000256" key="9">
    <source>
        <dbReference type="ARBA" id="ARBA00023159"/>
    </source>
</evidence>
<feature type="domain" description="ZZ-type" evidence="17">
    <location>
        <begin position="174"/>
        <end position="222"/>
    </location>
</feature>
<protein>
    <recommendedName>
        <fullName evidence="2">histone acetyltransferase</fullName>
        <ecNumber evidence="2">2.3.1.48</ecNumber>
    </recommendedName>
</protein>
<dbReference type="Pfam" id="PF00569">
    <property type="entry name" value="ZZ"/>
    <property type="match status" value="1"/>
</dbReference>
<feature type="domain" description="CBP/p300-type HAT" evidence="18">
    <location>
        <begin position="1"/>
        <end position="172"/>
    </location>
</feature>
<evidence type="ECO:0000256" key="4">
    <source>
        <dbReference type="ARBA" id="ARBA00022723"/>
    </source>
</evidence>
<keyword evidence="9" id="KW-0010">Activator</keyword>
<evidence type="ECO:0000313" key="19">
    <source>
        <dbReference type="EMBL" id="VEL37511.1"/>
    </source>
</evidence>
<keyword evidence="3" id="KW-0808">Transferase</keyword>
<comment type="catalytic activity">
    <reaction evidence="12">
        <text>L-lysyl-[protein] + acetyl-CoA = N(6)-acetyl-L-lysyl-[protein] + CoA + H(+)</text>
        <dbReference type="Rhea" id="RHEA:45948"/>
        <dbReference type="Rhea" id="RHEA-COMP:9752"/>
        <dbReference type="Rhea" id="RHEA-COMP:10731"/>
        <dbReference type="ChEBI" id="CHEBI:15378"/>
        <dbReference type="ChEBI" id="CHEBI:29969"/>
        <dbReference type="ChEBI" id="CHEBI:57287"/>
        <dbReference type="ChEBI" id="CHEBI:57288"/>
        <dbReference type="ChEBI" id="CHEBI:61930"/>
        <dbReference type="EC" id="2.3.1.48"/>
    </reaction>
</comment>
<evidence type="ECO:0000256" key="3">
    <source>
        <dbReference type="ARBA" id="ARBA00022679"/>
    </source>
</evidence>
<dbReference type="SMART" id="SM00291">
    <property type="entry name" value="ZnF_ZZ"/>
    <property type="match status" value="1"/>
</dbReference>
<dbReference type="OrthoDB" id="899at2759"/>
<proteinExistence type="predicted"/>
<evidence type="ECO:0000256" key="2">
    <source>
        <dbReference type="ARBA" id="ARBA00013184"/>
    </source>
</evidence>
<feature type="compositionally biased region" description="Basic residues" evidence="15">
    <location>
        <begin position="52"/>
        <end position="65"/>
    </location>
</feature>
<dbReference type="Proteomes" id="UP000784294">
    <property type="component" value="Unassembled WGS sequence"/>
</dbReference>
<evidence type="ECO:0000256" key="13">
    <source>
        <dbReference type="PROSITE-ProRule" id="PRU00203"/>
    </source>
</evidence>
<keyword evidence="4 13" id="KW-0479">Metal-binding</keyword>
<gene>
    <name evidence="19" type="ORF">PXEA_LOCUS30951</name>
</gene>
<keyword evidence="6 13" id="KW-0862">Zinc</keyword>
<accession>A0A448XIJ1</accession>
<evidence type="ECO:0000256" key="7">
    <source>
        <dbReference type="ARBA" id="ARBA00022853"/>
    </source>
</evidence>
<evidence type="ECO:0000256" key="15">
    <source>
        <dbReference type="SAM" id="MobiDB-lite"/>
    </source>
</evidence>
<evidence type="ECO:0000256" key="14">
    <source>
        <dbReference type="PROSITE-ProRule" id="PRU00228"/>
    </source>
</evidence>
<name>A0A448XIJ1_9PLAT</name>
<keyword evidence="8" id="KW-0805">Transcription regulation</keyword>
<dbReference type="EC" id="2.3.1.48" evidence="2"/>
<dbReference type="GO" id="GO:0005634">
    <property type="term" value="C:nucleus"/>
    <property type="evidence" value="ECO:0007669"/>
    <property type="project" value="UniProtKB-SubCell"/>
</dbReference>
<dbReference type="InterPro" id="IPR031162">
    <property type="entry name" value="CBP_P300_HAT"/>
</dbReference>
<dbReference type="InterPro" id="IPR043145">
    <property type="entry name" value="Znf_ZZ_sf"/>
</dbReference>
<dbReference type="PANTHER" id="PTHR13808:SF1">
    <property type="entry name" value="HISTONE ACETYLTRANSFERASE"/>
    <property type="match status" value="1"/>
</dbReference>
<comment type="subcellular location">
    <subcellularLocation>
        <location evidence="1">Nucleus</location>
    </subcellularLocation>
</comment>
<evidence type="ECO:0000256" key="1">
    <source>
        <dbReference type="ARBA" id="ARBA00004123"/>
    </source>
</evidence>
<evidence type="ECO:0000259" key="17">
    <source>
        <dbReference type="PROSITE" id="PS50135"/>
    </source>
</evidence>
<dbReference type="PROSITE" id="PS50135">
    <property type="entry name" value="ZF_ZZ_2"/>
    <property type="match status" value="1"/>
</dbReference>
<dbReference type="FunFam" id="3.30.60.90:FF:000003">
    <property type="entry name" value="E1A binding protein p300"/>
    <property type="match status" value="1"/>
</dbReference>
<comment type="caution">
    <text evidence="19">The sequence shown here is derived from an EMBL/GenBank/DDBJ whole genome shotgun (WGS) entry which is preliminary data.</text>
</comment>
<dbReference type="GO" id="GO:0031490">
    <property type="term" value="F:chromatin DNA binding"/>
    <property type="evidence" value="ECO:0007669"/>
    <property type="project" value="TreeGrafter"/>
</dbReference>
<dbReference type="InterPro" id="IPR000197">
    <property type="entry name" value="Znf_TAZ"/>
</dbReference>
<dbReference type="Gene3D" id="3.30.60.90">
    <property type="match status" value="1"/>
</dbReference>
<evidence type="ECO:0000259" key="16">
    <source>
        <dbReference type="PROSITE" id="PS50134"/>
    </source>
</evidence>
<evidence type="ECO:0000313" key="20">
    <source>
        <dbReference type="Proteomes" id="UP000784294"/>
    </source>
</evidence>
<feature type="compositionally biased region" description="Low complexity" evidence="15">
    <location>
        <begin position="386"/>
        <end position="403"/>
    </location>
</feature>
<keyword evidence="10" id="KW-0804">Transcription</keyword>
<dbReference type="PANTHER" id="PTHR13808">
    <property type="entry name" value="CBP/P300-RELATED"/>
    <property type="match status" value="1"/>
</dbReference>
<dbReference type="EMBL" id="CAAALY010255202">
    <property type="protein sequence ID" value="VEL37511.1"/>
    <property type="molecule type" value="Genomic_DNA"/>
</dbReference>
<dbReference type="GO" id="GO:0008270">
    <property type="term" value="F:zinc ion binding"/>
    <property type="evidence" value="ECO:0007669"/>
    <property type="project" value="UniProtKB-KW"/>
</dbReference>
<organism evidence="19 20">
    <name type="scientific">Protopolystoma xenopodis</name>
    <dbReference type="NCBI Taxonomy" id="117903"/>
    <lineage>
        <taxon>Eukaryota</taxon>
        <taxon>Metazoa</taxon>
        <taxon>Spiralia</taxon>
        <taxon>Lophotrochozoa</taxon>
        <taxon>Platyhelminthes</taxon>
        <taxon>Monogenea</taxon>
        <taxon>Polyopisthocotylea</taxon>
        <taxon>Polystomatidea</taxon>
        <taxon>Polystomatidae</taxon>
        <taxon>Protopolystoma</taxon>
    </lineage>
</organism>
<reference evidence="19" key="1">
    <citation type="submission" date="2018-11" db="EMBL/GenBank/DDBJ databases">
        <authorList>
            <consortium name="Pathogen Informatics"/>
        </authorList>
    </citation>
    <scope>NUCLEOTIDE SEQUENCE</scope>
</reference>
<keyword evidence="11" id="KW-0539">Nucleus</keyword>
<sequence>MILVFAAILELEDEEERRRREEQAALEAEDDDTDCGETIGGDLSYPDADKRSAKKNKAKRRKGNKKGGSGSTASKRKKMDGPMDGVTELSRKVYDTMEKLKEIFFVIRLHRHNSAASLPPIVDPDSLVHSELMESRDAFLQLARERHLEFSSLRRAKFSSMVLLYELHVESRQSFMYTCNGCSVQIETRWHCTECEEYDLCARCYKRENHPHVMVKYGLGIDEEGSANGDGDRFGSSSGGAGSGVSGGGMGTGSGSGLGAGAAGGNGAGPSAADRRNSIERCIKSLVHACQCRDANCRMQTCTQMKRVLCHARSCTKKATGQCVLCKQLLSLCWHHARCCEETKCSVPFCLNIKYRVKQQLLQQRWHNTKLLRRRISTMHRGDGGSSHSGPHHSYSTGSSGSSEPQVVHHYQGPSANATSISASAVTASANTTVPVLSYHSANQTQQLNPLPETASSSSPLVSASATSVIASSIAYSQQQALQPTNPIVSGASMQVRPTASASNTSVLAPNNAGMASMASAAPRVVMQQ</sequence>
<feature type="domain" description="TAZ-type" evidence="16">
    <location>
        <begin position="272"/>
        <end position="353"/>
    </location>
</feature>
<keyword evidence="7" id="KW-0156">Chromatin regulator</keyword>
<dbReference type="GO" id="GO:0004402">
    <property type="term" value="F:histone acetyltransferase activity"/>
    <property type="evidence" value="ECO:0007669"/>
    <property type="project" value="InterPro"/>
</dbReference>
<dbReference type="PROSITE" id="PS51727">
    <property type="entry name" value="CBP_P300_HAT"/>
    <property type="match status" value="1"/>
</dbReference>
<feature type="non-terminal residue" evidence="19">
    <location>
        <position position="529"/>
    </location>
</feature>
<feature type="zinc finger region" description="TAZ-type" evidence="13">
    <location>
        <begin position="272"/>
        <end position="353"/>
    </location>
</feature>
<dbReference type="Pfam" id="PF02135">
    <property type="entry name" value="zf-TAZ"/>
    <property type="match status" value="1"/>
</dbReference>
<evidence type="ECO:0000256" key="11">
    <source>
        <dbReference type="ARBA" id="ARBA00023242"/>
    </source>
</evidence>
<dbReference type="Gene3D" id="1.20.1020.10">
    <property type="entry name" value="TAZ domain"/>
    <property type="match status" value="1"/>
</dbReference>
<evidence type="ECO:0000259" key="18">
    <source>
        <dbReference type="PROSITE" id="PS51727"/>
    </source>
</evidence>
<dbReference type="GO" id="GO:0005667">
    <property type="term" value="C:transcription regulator complex"/>
    <property type="evidence" value="ECO:0007669"/>
    <property type="project" value="TreeGrafter"/>
</dbReference>
<keyword evidence="20" id="KW-1185">Reference proteome</keyword>
<dbReference type="InterPro" id="IPR000433">
    <property type="entry name" value="Znf_ZZ"/>
</dbReference>
<dbReference type="PROSITE" id="PS01357">
    <property type="entry name" value="ZF_ZZ_1"/>
    <property type="match status" value="1"/>
</dbReference>
<feature type="region of interest" description="Disordered" evidence="15">
    <location>
        <begin position="14"/>
        <end position="85"/>
    </location>
</feature>
<dbReference type="InterPro" id="IPR035898">
    <property type="entry name" value="TAZ_dom_sf"/>
</dbReference>
<dbReference type="SUPFAM" id="SSF57933">
    <property type="entry name" value="TAZ domain"/>
    <property type="match status" value="1"/>
</dbReference>
<evidence type="ECO:0000256" key="12">
    <source>
        <dbReference type="ARBA" id="ARBA00048017"/>
    </source>
</evidence>
<dbReference type="GO" id="GO:0000123">
    <property type="term" value="C:histone acetyltransferase complex"/>
    <property type="evidence" value="ECO:0007669"/>
    <property type="project" value="TreeGrafter"/>
</dbReference>
<dbReference type="AlphaFoldDB" id="A0A448XIJ1"/>
<dbReference type="PROSITE" id="PS50134">
    <property type="entry name" value="ZF_TAZ"/>
    <property type="match status" value="1"/>
</dbReference>
<evidence type="ECO:0000256" key="8">
    <source>
        <dbReference type="ARBA" id="ARBA00023015"/>
    </source>
</evidence>
<dbReference type="GO" id="GO:0045944">
    <property type="term" value="P:positive regulation of transcription by RNA polymerase II"/>
    <property type="evidence" value="ECO:0007669"/>
    <property type="project" value="TreeGrafter"/>
</dbReference>
<keyword evidence="5 14" id="KW-0863">Zinc-finger</keyword>
<evidence type="ECO:0000256" key="6">
    <source>
        <dbReference type="ARBA" id="ARBA00022833"/>
    </source>
</evidence>
<dbReference type="InterPro" id="IPR013178">
    <property type="entry name" value="Histone_AcTrfase_Rtt109/CBP"/>
</dbReference>
<dbReference type="SUPFAM" id="SSF57850">
    <property type="entry name" value="RING/U-box"/>
    <property type="match status" value="1"/>
</dbReference>
<dbReference type="SMART" id="SM00551">
    <property type="entry name" value="ZnF_TAZ"/>
    <property type="match status" value="1"/>
</dbReference>
<feature type="region of interest" description="Disordered" evidence="15">
    <location>
        <begin position="379"/>
        <end position="410"/>
    </location>
</feature>
<dbReference type="GO" id="GO:0003713">
    <property type="term" value="F:transcription coactivator activity"/>
    <property type="evidence" value="ECO:0007669"/>
    <property type="project" value="TreeGrafter"/>
</dbReference>
<evidence type="ECO:0000256" key="5">
    <source>
        <dbReference type="ARBA" id="ARBA00022771"/>
    </source>
</evidence>
<evidence type="ECO:0000256" key="10">
    <source>
        <dbReference type="ARBA" id="ARBA00023163"/>
    </source>
</evidence>